<dbReference type="CDD" id="cd00882">
    <property type="entry name" value="Ras_like_GTPase"/>
    <property type="match status" value="1"/>
</dbReference>
<dbReference type="PANTHER" id="PTHR42714:SF7">
    <property type="entry name" value="G DOMAIN-CONTAINING PROTEIN"/>
    <property type="match status" value="1"/>
</dbReference>
<dbReference type="OrthoDB" id="5406017at2"/>
<dbReference type="InterPro" id="IPR006073">
    <property type="entry name" value="GTP-bd"/>
</dbReference>
<dbReference type="GO" id="GO:0005829">
    <property type="term" value="C:cytosol"/>
    <property type="evidence" value="ECO:0007669"/>
    <property type="project" value="TreeGrafter"/>
</dbReference>
<dbReference type="SUPFAM" id="SSF52540">
    <property type="entry name" value="P-loop containing nucleoside triphosphate hydrolases"/>
    <property type="match status" value="1"/>
</dbReference>
<keyword evidence="3" id="KW-1185">Reference proteome</keyword>
<dbReference type="InterPro" id="IPR021871">
    <property type="entry name" value="DUF3482"/>
</dbReference>
<comment type="caution">
    <text evidence="2">The sequence shown here is derived from an EMBL/GenBank/DDBJ whole genome shotgun (WGS) entry which is preliminary data.</text>
</comment>
<name>A0A432W578_9GAMM</name>
<dbReference type="Gene3D" id="3.40.50.300">
    <property type="entry name" value="P-loop containing nucleotide triphosphate hydrolases"/>
    <property type="match status" value="1"/>
</dbReference>
<dbReference type="AlphaFoldDB" id="A0A432W578"/>
<dbReference type="EMBL" id="PIPL01000001">
    <property type="protein sequence ID" value="RUO25225.1"/>
    <property type="molecule type" value="Genomic_DNA"/>
</dbReference>
<reference evidence="2 3" key="1">
    <citation type="journal article" date="2011" name="Front. Microbiol.">
        <title>Genomic signatures of strain selection and enhancement in Bacillus atrophaeus var. globigii, a historical biowarfare simulant.</title>
        <authorList>
            <person name="Gibbons H.S."/>
            <person name="Broomall S.M."/>
            <person name="McNew L.A."/>
            <person name="Daligault H."/>
            <person name="Chapman C."/>
            <person name="Bruce D."/>
            <person name="Karavis M."/>
            <person name="Krepps M."/>
            <person name="McGregor P.A."/>
            <person name="Hong C."/>
            <person name="Park K.H."/>
            <person name="Akmal A."/>
            <person name="Feldman A."/>
            <person name="Lin J.S."/>
            <person name="Chang W.E."/>
            <person name="Higgs B.W."/>
            <person name="Demirev P."/>
            <person name="Lindquist J."/>
            <person name="Liem A."/>
            <person name="Fochler E."/>
            <person name="Read T.D."/>
            <person name="Tapia R."/>
            <person name="Johnson S."/>
            <person name="Bishop-Lilly K.A."/>
            <person name="Detter C."/>
            <person name="Han C."/>
            <person name="Sozhamannan S."/>
            <person name="Rosenzweig C.N."/>
            <person name="Skowronski E.W."/>
        </authorList>
    </citation>
    <scope>NUCLEOTIDE SEQUENCE [LARGE SCALE GENOMIC DNA]</scope>
    <source>
        <strain evidence="2 3">MLST1</strain>
    </source>
</reference>
<dbReference type="RefSeq" id="WP_126801922.1">
    <property type="nucleotide sequence ID" value="NZ_PIPL01000001.1"/>
</dbReference>
<protein>
    <submittedName>
        <fullName evidence="2">DUF3482 domain-containing protein</fullName>
    </submittedName>
</protein>
<dbReference type="GO" id="GO:0030488">
    <property type="term" value="P:tRNA methylation"/>
    <property type="evidence" value="ECO:0007669"/>
    <property type="project" value="TreeGrafter"/>
</dbReference>
<dbReference type="GO" id="GO:0002098">
    <property type="term" value="P:tRNA wobble uridine modification"/>
    <property type="evidence" value="ECO:0007669"/>
    <property type="project" value="TreeGrafter"/>
</dbReference>
<dbReference type="PANTHER" id="PTHR42714">
    <property type="entry name" value="TRNA MODIFICATION GTPASE GTPBP3"/>
    <property type="match status" value="1"/>
</dbReference>
<evidence type="ECO:0000313" key="3">
    <source>
        <dbReference type="Proteomes" id="UP000288293"/>
    </source>
</evidence>
<gene>
    <name evidence="2" type="ORF">CWE09_00330</name>
</gene>
<sequence>MQPHEALTIAVVGHTNVGKTSLLRTLLHDTEFGQVASNPSTTQDVSSASLKLASGEQLKLFDTPGLEDGIGLYDYLQQLQNENTRHDGPQQMQRFLDSPEAKQSFEQEAKVIRQLLKSHAAFYVIDVRDPVLPKFQDELSIMTRCGRPLLPVLNFTASAENHSHAWQQALANVNLHAWVEFDSIAPPEGGEEQIFRQLQALLPGQQALLQAFIAEHKDTQARQQQQANMLIAELLMDCAAYRRRVASTDKSDMQSAITAMQDDTRKREHACVQGLLRLFHFRPDDATFDQLAVRQGRWQDDLFHPQTLRRFGIKASKGTAAGAAAGAGIDLLFVGTTLGAGTALGAAAGGLWQTWKGYGQRLQDKFRGFHLLSVDDRILHLLAQRQKQLVQLLRQRGHAAIQTLQIQVPESQEKQQKQLSAELEQARAHPEWSALNQQIFEDSMERQLQLKSLSQKLVQQFSIDKSTE</sequence>
<dbReference type="Pfam" id="PF11981">
    <property type="entry name" value="DUF3482"/>
    <property type="match status" value="1"/>
</dbReference>
<proteinExistence type="predicted"/>
<feature type="domain" description="G" evidence="1">
    <location>
        <begin position="8"/>
        <end position="154"/>
    </location>
</feature>
<evidence type="ECO:0000313" key="2">
    <source>
        <dbReference type="EMBL" id="RUO25225.1"/>
    </source>
</evidence>
<dbReference type="Proteomes" id="UP000288293">
    <property type="component" value="Unassembled WGS sequence"/>
</dbReference>
<dbReference type="InterPro" id="IPR027417">
    <property type="entry name" value="P-loop_NTPase"/>
</dbReference>
<evidence type="ECO:0000259" key="1">
    <source>
        <dbReference type="Pfam" id="PF01926"/>
    </source>
</evidence>
<organism evidence="2 3">
    <name type="scientific">Aliidiomarina minuta</name>
    <dbReference type="NCBI Taxonomy" id="880057"/>
    <lineage>
        <taxon>Bacteria</taxon>
        <taxon>Pseudomonadati</taxon>
        <taxon>Pseudomonadota</taxon>
        <taxon>Gammaproteobacteria</taxon>
        <taxon>Alteromonadales</taxon>
        <taxon>Idiomarinaceae</taxon>
        <taxon>Aliidiomarina</taxon>
    </lineage>
</organism>
<dbReference type="Pfam" id="PF01926">
    <property type="entry name" value="MMR_HSR1"/>
    <property type="match status" value="1"/>
</dbReference>
<dbReference type="GO" id="GO:0005525">
    <property type="term" value="F:GTP binding"/>
    <property type="evidence" value="ECO:0007669"/>
    <property type="project" value="InterPro"/>
</dbReference>
<accession>A0A432W578</accession>